<evidence type="ECO:0000259" key="7">
    <source>
        <dbReference type="Pfam" id="PF25954"/>
    </source>
</evidence>
<gene>
    <name evidence="9" type="ORF">GGQ83_001189</name>
</gene>
<evidence type="ECO:0000259" key="8">
    <source>
        <dbReference type="Pfam" id="PF25967"/>
    </source>
</evidence>
<sequence>MNMLDARPQEAEEAQASRPARRRGRVVMLVLVLLALAAAAWFLWPRPAATPRAPAAIGPTPVLTVPLIPATIRPLTVPVVGDGSVAPWQELVLGAEVGGLRVLEVRVEEGDQVRAGDVLVRLDDALLRAQGAQVEASINEARLALDFAQSEVARARTLASGGIGPRQVLEQRESVAAQAEARLAAAIARREEVAARLAQATMLAPTDGLVSRVVLRIGAVTGAGQEALRLVRDGRLELNARVPELELAGIAPGQPVRVRHGGREIMAEVRAIAPTITPENRLGTVHVALPPGAGLLPGMFARAEIMGPPRPAVLLPAAAVVFRDGAPAVFTLAPGEERVRLRRLTLGQRLEGMVEVREGLAEGERVVLSGAGFLADGDLVRVAAP</sequence>
<protein>
    <submittedName>
        <fullName evidence="9">RND family efflux transporter MFP subunit</fullName>
    </submittedName>
</protein>
<feature type="domain" description="Multidrug resistance protein MdtA-like barrel-sandwich hybrid" evidence="6">
    <location>
        <begin position="94"/>
        <end position="228"/>
    </location>
</feature>
<dbReference type="Gene3D" id="1.10.287.470">
    <property type="entry name" value="Helix hairpin bin"/>
    <property type="match status" value="1"/>
</dbReference>
<evidence type="ECO:0000259" key="6">
    <source>
        <dbReference type="Pfam" id="PF25917"/>
    </source>
</evidence>
<dbReference type="NCBIfam" id="TIGR01730">
    <property type="entry name" value="RND_mfp"/>
    <property type="match status" value="1"/>
</dbReference>
<accession>A0A840AB66</accession>
<dbReference type="InterPro" id="IPR058625">
    <property type="entry name" value="MdtA-like_BSH"/>
</dbReference>
<comment type="similarity">
    <text evidence="2">Belongs to the membrane fusion protein (MFP) (TC 8.A.1) family.</text>
</comment>
<feature type="domain" description="CusB-like beta-barrel" evidence="7">
    <location>
        <begin position="238"/>
        <end position="307"/>
    </location>
</feature>
<evidence type="ECO:0000256" key="5">
    <source>
        <dbReference type="SAM" id="Phobius"/>
    </source>
</evidence>
<dbReference type="InterPro" id="IPR058792">
    <property type="entry name" value="Beta-barrel_RND_2"/>
</dbReference>
<dbReference type="AlphaFoldDB" id="A0A840AB66"/>
<dbReference type="InterPro" id="IPR006143">
    <property type="entry name" value="RND_pump_MFP"/>
</dbReference>
<keyword evidence="4" id="KW-0175">Coiled coil</keyword>
<keyword evidence="5" id="KW-0472">Membrane</keyword>
<dbReference type="Gene3D" id="2.40.30.170">
    <property type="match status" value="1"/>
</dbReference>
<dbReference type="PANTHER" id="PTHR30469:SF15">
    <property type="entry name" value="HLYD FAMILY OF SECRETION PROTEINS"/>
    <property type="match status" value="1"/>
</dbReference>
<proteinExistence type="inferred from homology"/>
<feature type="transmembrane region" description="Helical" evidence="5">
    <location>
        <begin position="26"/>
        <end position="44"/>
    </location>
</feature>
<organism evidence="9 10">
    <name type="scientific">Roseococcus suduntuyensis</name>
    <dbReference type="NCBI Taxonomy" id="455361"/>
    <lineage>
        <taxon>Bacteria</taxon>
        <taxon>Pseudomonadati</taxon>
        <taxon>Pseudomonadota</taxon>
        <taxon>Alphaproteobacteria</taxon>
        <taxon>Acetobacterales</taxon>
        <taxon>Roseomonadaceae</taxon>
        <taxon>Roseococcus</taxon>
    </lineage>
</organism>
<evidence type="ECO:0000256" key="2">
    <source>
        <dbReference type="ARBA" id="ARBA00009477"/>
    </source>
</evidence>
<reference evidence="9 10" key="1">
    <citation type="submission" date="2020-08" db="EMBL/GenBank/DDBJ databases">
        <title>Genomic Encyclopedia of Type Strains, Phase IV (KMG-IV): sequencing the most valuable type-strain genomes for metagenomic binning, comparative biology and taxonomic classification.</title>
        <authorList>
            <person name="Goeker M."/>
        </authorList>
    </citation>
    <scope>NUCLEOTIDE SEQUENCE [LARGE SCALE GENOMIC DNA]</scope>
    <source>
        <strain evidence="9 10">DSM 19979</strain>
    </source>
</reference>
<dbReference type="Gene3D" id="2.40.50.100">
    <property type="match status" value="1"/>
</dbReference>
<keyword evidence="5" id="KW-1133">Transmembrane helix</keyword>
<evidence type="ECO:0000256" key="4">
    <source>
        <dbReference type="SAM" id="Coils"/>
    </source>
</evidence>
<dbReference type="SUPFAM" id="SSF111369">
    <property type="entry name" value="HlyD-like secretion proteins"/>
    <property type="match status" value="1"/>
</dbReference>
<evidence type="ECO:0000313" key="9">
    <source>
        <dbReference type="EMBL" id="MBB3897763.1"/>
    </source>
</evidence>
<dbReference type="InterPro" id="IPR058627">
    <property type="entry name" value="MdtA-like_C"/>
</dbReference>
<feature type="domain" description="Multidrug resistance protein MdtA-like C-terminal permuted SH3" evidence="8">
    <location>
        <begin position="312"/>
        <end position="371"/>
    </location>
</feature>
<keyword evidence="3" id="KW-0813">Transport</keyword>
<dbReference type="GO" id="GO:0015562">
    <property type="term" value="F:efflux transmembrane transporter activity"/>
    <property type="evidence" value="ECO:0007669"/>
    <property type="project" value="TreeGrafter"/>
</dbReference>
<feature type="coiled-coil region" evidence="4">
    <location>
        <begin position="138"/>
        <end position="196"/>
    </location>
</feature>
<dbReference type="EMBL" id="JACIDJ010000001">
    <property type="protein sequence ID" value="MBB3897763.1"/>
    <property type="molecule type" value="Genomic_DNA"/>
</dbReference>
<dbReference type="Gene3D" id="2.40.420.20">
    <property type="match status" value="1"/>
</dbReference>
<dbReference type="Pfam" id="PF25967">
    <property type="entry name" value="RND-MFP_C"/>
    <property type="match status" value="1"/>
</dbReference>
<dbReference type="Pfam" id="PF25917">
    <property type="entry name" value="BSH_RND"/>
    <property type="match status" value="1"/>
</dbReference>
<evidence type="ECO:0000256" key="3">
    <source>
        <dbReference type="ARBA" id="ARBA00022448"/>
    </source>
</evidence>
<evidence type="ECO:0000256" key="1">
    <source>
        <dbReference type="ARBA" id="ARBA00004196"/>
    </source>
</evidence>
<dbReference type="Proteomes" id="UP000553193">
    <property type="component" value="Unassembled WGS sequence"/>
</dbReference>
<name>A0A840AB66_9PROT</name>
<dbReference type="RefSeq" id="WP_184382800.1">
    <property type="nucleotide sequence ID" value="NZ_JACIDJ010000001.1"/>
</dbReference>
<dbReference type="PANTHER" id="PTHR30469">
    <property type="entry name" value="MULTIDRUG RESISTANCE PROTEIN MDTA"/>
    <property type="match status" value="1"/>
</dbReference>
<keyword evidence="10" id="KW-1185">Reference proteome</keyword>
<evidence type="ECO:0000313" key="10">
    <source>
        <dbReference type="Proteomes" id="UP000553193"/>
    </source>
</evidence>
<comment type="caution">
    <text evidence="9">The sequence shown here is derived from an EMBL/GenBank/DDBJ whole genome shotgun (WGS) entry which is preliminary data.</text>
</comment>
<keyword evidence="5" id="KW-0812">Transmembrane</keyword>
<dbReference type="Pfam" id="PF25954">
    <property type="entry name" value="Beta-barrel_RND_2"/>
    <property type="match status" value="1"/>
</dbReference>
<dbReference type="GO" id="GO:1990281">
    <property type="term" value="C:efflux pump complex"/>
    <property type="evidence" value="ECO:0007669"/>
    <property type="project" value="TreeGrafter"/>
</dbReference>
<comment type="subcellular location">
    <subcellularLocation>
        <location evidence="1">Cell envelope</location>
    </subcellularLocation>
</comment>